<dbReference type="PaxDb" id="768679-TTX_0248"/>
<reference evidence="1 2" key="1">
    <citation type="journal article" date="2011" name="PLoS ONE">
        <title>The complete genome sequence of Thermoproteus tenax: a physiologically versatile member of the Crenarchaeota.</title>
        <authorList>
            <person name="Siebers B."/>
            <person name="Zaparty M."/>
            <person name="Raddatz G."/>
            <person name="Tjaden B."/>
            <person name="Albers S.V."/>
            <person name="Bell S.D."/>
            <person name="Blombach F."/>
            <person name="Kletzin A."/>
            <person name="Kyrpides N."/>
            <person name="Lanz C."/>
            <person name="Plagens A."/>
            <person name="Rampp M."/>
            <person name="Rosinus A."/>
            <person name="von Jan M."/>
            <person name="Makarova K.S."/>
            <person name="Klenk H.P."/>
            <person name="Schuster S.C."/>
            <person name="Hensel R."/>
        </authorList>
    </citation>
    <scope>NUCLEOTIDE SEQUENCE [LARGE SCALE GENOMIC DNA]</scope>
    <source>
        <strain evidence="2">ATCC 35583 / DSM 2078 / JCM 9277 / NBRC 100435 / Kra 1</strain>
    </source>
</reference>
<name>G4RMY0_THETK</name>
<dbReference type="STRING" id="768679.TTX_0248"/>
<protein>
    <submittedName>
        <fullName evidence="1">Uncharacterized protein</fullName>
    </submittedName>
</protein>
<dbReference type="KEGG" id="ttn:TTX_0248"/>
<gene>
    <name evidence="1" type="ordered locus">TTX_0248</name>
</gene>
<accession>G4RMY0</accession>
<dbReference type="HOGENOM" id="CLU_619147_0_0_2"/>
<keyword evidence="2" id="KW-1185">Reference proteome</keyword>
<sequence>MSFLLQKLREHIRKTYQPEVLRDLESRLGQVVEKLESAPAVAVQSVEFYEIGMRMQIAVGDVDIYHVAYPSDVSFHPVELLEVGIPFVGISDQVEIFEPPPPARPLPDVEEVDLVGALGIQWERAPREGTFLLEHNGGDDYSLSLGRIALEFFIAATGKLADLRIIKDVSELGLIEEEGVYVIKSGVVDSSALRFIEILKRFSGRGLRYIVFSFSESERLEKTLRGILRQYVRVNSDAEAKKAVQCLATAASGLHPTLRSGPASDDVFNRYWEFYWELLENMYREANLEFDVQSPGEIETEHHRILKAYVATYLKQEKECKNIKVESYSCRGSIVDIYADGCKDGKSYIVDVKTSIGANPLDEIREVIEKYQACGDIVAVVMRPVVVALFIRAIARMLNMLRSISTEKVVDIWIPSYEENNKLTLLTINDFIQKLKLCKEKN</sequence>
<proteinExistence type="predicted"/>
<dbReference type="GeneID" id="11263257"/>
<dbReference type="AlphaFoldDB" id="G4RMY0"/>
<dbReference type="RefSeq" id="WP_014126181.1">
    <property type="nucleotide sequence ID" value="NC_016070.1"/>
</dbReference>
<dbReference type="EMBL" id="FN869859">
    <property type="protein sequence ID" value="CCC80924.1"/>
    <property type="molecule type" value="Genomic_DNA"/>
</dbReference>
<dbReference type="Proteomes" id="UP000002654">
    <property type="component" value="Chromosome"/>
</dbReference>
<dbReference type="PATRIC" id="fig|768679.9.peg.261"/>
<evidence type="ECO:0000313" key="1">
    <source>
        <dbReference type="EMBL" id="CCC80924.1"/>
    </source>
</evidence>
<organism evidence="1 2">
    <name type="scientific">Thermoproteus tenax (strain ATCC 35583 / DSM 2078 / JCM 9277 / NBRC 100435 / Kra 1)</name>
    <dbReference type="NCBI Taxonomy" id="768679"/>
    <lineage>
        <taxon>Archaea</taxon>
        <taxon>Thermoproteota</taxon>
        <taxon>Thermoprotei</taxon>
        <taxon>Thermoproteales</taxon>
        <taxon>Thermoproteaceae</taxon>
        <taxon>Thermoproteus</taxon>
    </lineage>
</organism>
<evidence type="ECO:0000313" key="2">
    <source>
        <dbReference type="Proteomes" id="UP000002654"/>
    </source>
</evidence>
<dbReference type="eggNOG" id="arCOG04025">
    <property type="taxonomic scope" value="Archaea"/>
</dbReference>